<feature type="domain" description="SLH" evidence="2">
    <location>
        <begin position="121"/>
        <end position="148"/>
    </location>
</feature>
<evidence type="ECO:0000256" key="1">
    <source>
        <dbReference type="SAM" id="SignalP"/>
    </source>
</evidence>
<evidence type="ECO:0000313" key="4">
    <source>
        <dbReference type="Proteomes" id="UP000469523"/>
    </source>
</evidence>
<dbReference type="Pfam" id="PF00395">
    <property type="entry name" value="SLH"/>
    <property type="match status" value="1"/>
</dbReference>
<protein>
    <recommendedName>
        <fullName evidence="2">SLH domain-containing protein</fullName>
    </recommendedName>
</protein>
<dbReference type="InterPro" id="IPR001119">
    <property type="entry name" value="SLH_dom"/>
</dbReference>
<keyword evidence="1" id="KW-0732">Signal</keyword>
<sequence>MKRILSLLLALVTILSVPITSSAASIKYEKVEKIPNVGIQFSNKLVGIEVEVPEDVYSYYIGYVEQALKHNLIPKEIQARYKESITRGELSTLIVRFYELIKGKEISERKKFTDTNDVDFEKAAGLGIVTGIGGGIFRPNDVLTQEQVVATLYRFMEKVGYYFQPVDELEYEYKEAYEYYLEEAKKLGASSWAQTVFAKVSMTPVICNVGIFEPKGTYLVEDVIVLLISVFREVDVLLLEGHNSIDEVKVKEQLKKIEKMYPTGTPWGLEKEYTYIYNVFRSPIVRTVHACDAFATMVSESIFGDLPERVINKNFDGIRVGDIVGYNNHVVIVIDKTDNKIVIAEGNNGGKVRWGRVITRERFERDGYGYVTRYPLVVEHY</sequence>
<gene>
    <name evidence="3" type="ORF">FYJ83_12765</name>
</gene>
<dbReference type="Proteomes" id="UP000469523">
    <property type="component" value="Unassembled WGS sequence"/>
</dbReference>
<name>A0A6N7XY13_9FIRM</name>
<organism evidence="3 4">
    <name type="scientific">Tissierella pigra</name>
    <dbReference type="NCBI Taxonomy" id="2607614"/>
    <lineage>
        <taxon>Bacteria</taxon>
        <taxon>Bacillati</taxon>
        <taxon>Bacillota</taxon>
        <taxon>Tissierellia</taxon>
        <taxon>Tissierellales</taxon>
        <taxon>Tissierellaceae</taxon>
        <taxon>Tissierella</taxon>
    </lineage>
</organism>
<dbReference type="EMBL" id="VUNQ01000030">
    <property type="protein sequence ID" value="MSU02333.1"/>
    <property type="molecule type" value="Genomic_DNA"/>
</dbReference>
<comment type="caution">
    <text evidence="3">The sequence shown here is derived from an EMBL/GenBank/DDBJ whole genome shotgun (WGS) entry which is preliminary data.</text>
</comment>
<keyword evidence="4" id="KW-1185">Reference proteome</keyword>
<feature type="chain" id="PRO_5027051703" description="SLH domain-containing protein" evidence="1">
    <location>
        <begin position="24"/>
        <end position="381"/>
    </location>
</feature>
<evidence type="ECO:0000313" key="3">
    <source>
        <dbReference type="EMBL" id="MSU02333.1"/>
    </source>
</evidence>
<accession>A0A6N7XY13</accession>
<evidence type="ECO:0000259" key="2">
    <source>
        <dbReference type="Pfam" id="PF00395"/>
    </source>
</evidence>
<reference evidence="3 4" key="1">
    <citation type="submission" date="2019-09" db="EMBL/GenBank/DDBJ databases">
        <title>In-depth cultivation of the pig gut microbiome towards novel bacterial diversity and tailored functional studies.</title>
        <authorList>
            <person name="Wylensek D."/>
            <person name="Hitch T.C.A."/>
            <person name="Clavel T."/>
        </authorList>
    </citation>
    <scope>NUCLEOTIDE SEQUENCE [LARGE SCALE GENOMIC DNA]</scope>
    <source>
        <strain evidence="3 4">WCA3-693-APC-4?</strain>
    </source>
</reference>
<dbReference type="AlphaFoldDB" id="A0A6N7XY13"/>
<dbReference type="RefSeq" id="WP_154441094.1">
    <property type="nucleotide sequence ID" value="NZ_VUNQ01000030.1"/>
</dbReference>
<feature type="signal peptide" evidence="1">
    <location>
        <begin position="1"/>
        <end position="23"/>
    </location>
</feature>
<proteinExistence type="predicted"/>